<dbReference type="SUPFAM" id="SSF55874">
    <property type="entry name" value="ATPase domain of HSP90 chaperone/DNA topoisomerase II/histidine kinase"/>
    <property type="match status" value="1"/>
</dbReference>
<keyword evidence="6" id="KW-1133">Transmembrane helix</keyword>
<feature type="coiled-coil region" evidence="5">
    <location>
        <begin position="364"/>
        <end position="391"/>
    </location>
</feature>
<feature type="transmembrane region" description="Helical" evidence="6">
    <location>
        <begin position="16"/>
        <end position="40"/>
    </location>
</feature>
<dbReference type="InterPro" id="IPR003660">
    <property type="entry name" value="HAMP_dom"/>
</dbReference>
<gene>
    <name evidence="8" type="ORF">FYJ76_10195</name>
</gene>
<feature type="transmembrane region" description="Helical" evidence="6">
    <location>
        <begin position="296"/>
        <end position="315"/>
    </location>
</feature>
<evidence type="ECO:0000256" key="4">
    <source>
        <dbReference type="ARBA" id="ARBA00022777"/>
    </source>
</evidence>
<keyword evidence="4" id="KW-0418">Kinase</keyword>
<dbReference type="GO" id="GO:0000155">
    <property type="term" value="F:phosphorelay sensor kinase activity"/>
    <property type="evidence" value="ECO:0007669"/>
    <property type="project" value="InterPro"/>
</dbReference>
<dbReference type="Pfam" id="PF02518">
    <property type="entry name" value="HATPase_c"/>
    <property type="match status" value="1"/>
</dbReference>
<feature type="domain" description="HAMP" evidence="7">
    <location>
        <begin position="316"/>
        <end position="369"/>
    </location>
</feature>
<evidence type="ECO:0000256" key="1">
    <source>
        <dbReference type="ARBA" id="ARBA00004370"/>
    </source>
</evidence>
<organism evidence="8 9">
    <name type="scientific">Ruthenibacterium lactatiformans</name>
    <dbReference type="NCBI Taxonomy" id="1550024"/>
    <lineage>
        <taxon>Bacteria</taxon>
        <taxon>Bacillati</taxon>
        <taxon>Bacillota</taxon>
        <taxon>Clostridia</taxon>
        <taxon>Eubacteriales</taxon>
        <taxon>Oscillospiraceae</taxon>
        <taxon>Ruthenibacterium</taxon>
    </lineage>
</organism>
<keyword evidence="6" id="KW-0472">Membrane</keyword>
<comment type="caution">
    <text evidence="8">The sequence shown here is derived from an EMBL/GenBank/DDBJ whole genome shotgun (WGS) entry which is preliminary data.</text>
</comment>
<dbReference type="Gene3D" id="6.10.340.10">
    <property type="match status" value="1"/>
</dbReference>
<dbReference type="Pfam" id="PF06580">
    <property type="entry name" value="His_kinase"/>
    <property type="match status" value="1"/>
</dbReference>
<comment type="subcellular location">
    <subcellularLocation>
        <location evidence="1">Membrane</location>
    </subcellularLocation>
</comment>
<dbReference type="AlphaFoldDB" id="A0A6I2U8E7"/>
<dbReference type="GO" id="GO:0016020">
    <property type="term" value="C:membrane"/>
    <property type="evidence" value="ECO:0007669"/>
    <property type="project" value="UniProtKB-SubCell"/>
</dbReference>
<evidence type="ECO:0000256" key="2">
    <source>
        <dbReference type="ARBA" id="ARBA00022553"/>
    </source>
</evidence>
<dbReference type="Gene3D" id="3.30.565.10">
    <property type="entry name" value="Histidine kinase-like ATPase, C-terminal domain"/>
    <property type="match status" value="1"/>
</dbReference>
<dbReference type="PROSITE" id="PS50885">
    <property type="entry name" value="HAMP"/>
    <property type="match status" value="1"/>
</dbReference>
<evidence type="ECO:0000313" key="9">
    <source>
        <dbReference type="Proteomes" id="UP000431913"/>
    </source>
</evidence>
<dbReference type="InterPro" id="IPR003594">
    <property type="entry name" value="HATPase_dom"/>
</dbReference>
<dbReference type="RefSeq" id="WP_082432159.1">
    <property type="nucleotide sequence ID" value="NZ_JBKWPM010000003.1"/>
</dbReference>
<keyword evidence="3" id="KW-0808">Transferase</keyword>
<dbReference type="InterPro" id="IPR036890">
    <property type="entry name" value="HATPase_C_sf"/>
</dbReference>
<proteinExistence type="predicted"/>
<evidence type="ECO:0000256" key="6">
    <source>
        <dbReference type="SAM" id="Phobius"/>
    </source>
</evidence>
<accession>A0A6I2U8E7</accession>
<protein>
    <submittedName>
        <fullName evidence="8">HAMP domain-containing protein</fullName>
    </submittedName>
</protein>
<dbReference type="PANTHER" id="PTHR34220">
    <property type="entry name" value="SENSOR HISTIDINE KINASE YPDA"/>
    <property type="match status" value="1"/>
</dbReference>
<dbReference type="InterPro" id="IPR010559">
    <property type="entry name" value="Sig_transdc_His_kin_internal"/>
</dbReference>
<dbReference type="Proteomes" id="UP000431913">
    <property type="component" value="Unassembled WGS sequence"/>
</dbReference>
<reference evidence="8 9" key="1">
    <citation type="submission" date="2019-08" db="EMBL/GenBank/DDBJ databases">
        <title>In-depth cultivation of the pig gut microbiome towards novel bacterial diversity and tailored functional studies.</title>
        <authorList>
            <person name="Wylensek D."/>
            <person name="Hitch T.C.A."/>
            <person name="Clavel T."/>
        </authorList>
    </citation>
    <scope>NUCLEOTIDE SEQUENCE [LARGE SCALE GENOMIC DNA]</scope>
    <source>
        <strain evidence="8 9">WCA3-601-WT-6J</strain>
    </source>
</reference>
<dbReference type="EMBL" id="VUNJ01000009">
    <property type="protein sequence ID" value="MST92303.1"/>
    <property type="molecule type" value="Genomic_DNA"/>
</dbReference>
<evidence type="ECO:0000256" key="5">
    <source>
        <dbReference type="SAM" id="Coils"/>
    </source>
</evidence>
<evidence type="ECO:0000313" key="8">
    <source>
        <dbReference type="EMBL" id="MST92303.1"/>
    </source>
</evidence>
<evidence type="ECO:0000256" key="3">
    <source>
        <dbReference type="ARBA" id="ARBA00022679"/>
    </source>
</evidence>
<dbReference type="PANTHER" id="PTHR34220:SF7">
    <property type="entry name" value="SENSOR HISTIDINE KINASE YPDA"/>
    <property type="match status" value="1"/>
</dbReference>
<keyword evidence="6" id="KW-0812">Transmembrane</keyword>
<dbReference type="InterPro" id="IPR050640">
    <property type="entry name" value="Bact_2-comp_sensor_kinase"/>
</dbReference>
<keyword evidence="5" id="KW-0175">Coiled coil</keyword>
<sequence>MKVDETIYKNYFYKKVLFLLFFGILSLMLLVSFGTFYIYFRYYMNALADSSLQNSAYVCSNLDNYLQDVTLTTDDMYIDSQIHQLLTHPDQGNQALFQKYYSRHKFSNPYFICQIELFDFWGNRYVYYNSAALTHSFLSDAQTLQEKWLTSIKNAGGRIVWIDGREVSPKASHLLFAMRLIKNANANQPIGVAVVSILKRSVSDNLSSYASSTTQIYLTDAEGKIVLEQTVSQAVSDNSAPVLDMALVSGPKGYYTSFSESLVTVYSLDAHTGWYVVQVTQMPTFPMFLKQLSGSLPIIFVIVLIVAALFSWFLYRTVSRPILMLVECMRSLETLDFAPPNLDITRTDELGYLNRSYLLLLDELNRLFQSLVQEQNAKKNAELEALRAQINPHFLYNTLTAVRFLVDMQHNQSASEVLISLIKLLKINLDTKREMLTVEEELEYLRNYLLIQRHRYDNFEVYYDVDAQALPCLIPRLLIQPLVENSLFHGLKNGSLHGCIYISIQRKKTLLSVQVRDNGCGFPQNFDLFAPNPNSQRFSVSIGLNNVNERLRLRYGTEAMLHIENASGGGACISFEIPVEE</sequence>
<keyword evidence="2" id="KW-0597">Phosphoprotein</keyword>
<name>A0A6I2U8E7_9FIRM</name>
<evidence type="ECO:0000259" key="7">
    <source>
        <dbReference type="PROSITE" id="PS50885"/>
    </source>
</evidence>